<gene>
    <name evidence="1" type="ORF">ZYGR_0N07330</name>
</gene>
<dbReference type="AlphaFoldDB" id="A0A1Q3A0U6"/>
<dbReference type="EMBL" id="BDGX01000014">
    <property type="protein sequence ID" value="GAV49326.1"/>
    <property type="molecule type" value="Genomic_DNA"/>
</dbReference>
<protein>
    <submittedName>
        <fullName evidence="1">Uncharacterized protein</fullName>
    </submittedName>
</protein>
<dbReference type="OrthoDB" id="4066250at2759"/>
<sequence length="242" mass="27389">MFNGFKRQRGSWSAMQATIAYTSLQDAHPSDVEVDCQSIDSFGDIRVLNNPNIEPANTNDVTISDTLINRNDGGFDESEEITSNELAILSTTSSSASISSLDQIAPEICPVHSGNSQKVDEWCIKNEQAGETVFPGDLTWRQDVGDNFTHPLLSGLSRDQILAIRRFSKEWLPLLRRTRHNVQNNNNKFPRRYRDIPSVFYVRPSPSQELHRCSEDSSSFTDRSWLGWTMVPRFTESDIGPY</sequence>
<dbReference type="eggNOG" id="ENOG502SEYA">
    <property type="taxonomic scope" value="Eukaryota"/>
</dbReference>
<evidence type="ECO:0000313" key="2">
    <source>
        <dbReference type="Proteomes" id="UP000187013"/>
    </source>
</evidence>
<comment type="caution">
    <text evidence="1">The sequence shown here is derived from an EMBL/GenBank/DDBJ whole genome shotgun (WGS) entry which is preliminary data.</text>
</comment>
<name>A0A1Q3A0U6_ZYGRO</name>
<evidence type="ECO:0000313" key="1">
    <source>
        <dbReference type="EMBL" id="GAV49326.1"/>
    </source>
</evidence>
<organism evidence="1 2">
    <name type="scientific">Zygosaccharomyces rouxii</name>
    <dbReference type="NCBI Taxonomy" id="4956"/>
    <lineage>
        <taxon>Eukaryota</taxon>
        <taxon>Fungi</taxon>
        <taxon>Dikarya</taxon>
        <taxon>Ascomycota</taxon>
        <taxon>Saccharomycotina</taxon>
        <taxon>Saccharomycetes</taxon>
        <taxon>Saccharomycetales</taxon>
        <taxon>Saccharomycetaceae</taxon>
        <taxon>Zygosaccharomyces</taxon>
    </lineage>
</organism>
<reference evidence="1 2" key="1">
    <citation type="submission" date="2016-08" db="EMBL/GenBank/DDBJ databases">
        <title>Draft genome sequence of allopolyploid Zygosaccharomyces rouxii.</title>
        <authorList>
            <person name="Watanabe J."/>
            <person name="Uehara K."/>
            <person name="Mogi Y."/>
            <person name="Tsukioka Y."/>
        </authorList>
    </citation>
    <scope>NUCLEOTIDE SEQUENCE [LARGE SCALE GENOMIC DNA]</scope>
    <source>
        <strain evidence="1 2">NBRC 110957</strain>
    </source>
</reference>
<accession>A0A1Q3A0U6</accession>
<dbReference type="Proteomes" id="UP000187013">
    <property type="component" value="Unassembled WGS sequence"/>
</dbReference>
<proteinExistence type="predicted"/>